<feature type="compositionally biased region" description="Low complexity" evidence="2">
    <location>
        <begin position="55"/>
        <end position="66"/>
    </location>
</feature>
<dbReference type="Gene3D" id="1.20.58.2220">
    <property type="entry name" value="Formin, FH2 domain"/>
    <property type="match status" value="2"/>
</dbReference>
<dbReference type="Gene3D" id="2.60.40.150">
    <property type="entry name" value="C2 domain"/>
    <property type="match status" value="1"/>
</dbReference>
<dbReference type="Pfam" id="PF13637">
    <property type="entry name" value="Ank_4"/>
    <property type="match status" value="1"/>
</dbReference>
<dbReference type="SUPFAM" id="SSF50729">
    <property type="entry name" value="PH domain-like"/>
    <property type="match status" value="1"/>
</dbReference>
<dbReference type="InterPro" id="IPR001202">
    <property type="entry name" value="WW_dom"/>
</dbReference>
<evidence type="ECO:0000313" key="7">
    <source>
        <dbReference type="Proteomes" id="UP001146120"/>
    </source>
</evidence>
<feature type="repeat" description="ANK" evidence="1">
    <location>
        <begin position="711"/>
        <end position="743"/>
    </location>
</feature>
<accession>A0AAV2YKW9</accession>
<feature type="repeat" description="ANK" evidence="1">
    <location>
        <begin position="819"/>
        <end position="851"/>
    </location>
</feature>
<comment type="caution">
    <text evidence="6">The sequence shown here is derived from an EMBL/GenBank/DDBJ whole genome shotgun (WGS) entry which is preliminary data.</text>
</comment>
<dbReference type="SUPFAM" id="SSF49562">
    <property type="entry name" value="C2 domain (Calcium/lipid-binding domain, CaLB)"/>
    <property type="match status" value="1"/>
</dbReference>
<evidence type="ECO:0000256" key="1">
    <source>
        <dbReference type="PROSITE-ProRule" id="PRU00023"/>
    </source>
</evidence>
<dbReference type="SMART" id="SM00248">
    <property type="entry name" value="ANK"/>
    <property type="match status" value="6"/>
</dbReference>
<feature type="repeat" description="ANK" evidence="1">
    <location>
        <begin position="751"/>
        <end position="783"/>
    </location>
</feature>
<keyword evidence="1" id="KW-0040">ANK repeat</keyword>
<sequence length="1702" mass="187759">MGVRGGRWPRKCSHPSMVMHEPEAPAMDAGSRGSATDAPVKDEFTDISLVGDAKPTPSSGSSSPRSAKYAVRATSKDQEHSENAELPRARGHTKSSLVTSPRLKQPDSPRASDGEGSGMENMCFEVVKKSVYKDKAAGKTLLQRLRGVAGSGTKQKYMLAARDAQVMAMVSPPSATDASNRSVREEDVSCSESESERTSVEITMEEEEPIQVAVEGGDAAPHRRGNNDTAHALSNGQQQEPQRRDTDMPGPQVVIHSADIESDSSVGFATLNPVVGRKGQTKQPISPAAAAAVPSLQEIPLAQQSSSNQTSKWTIVINALGASGLAKPEKFGTQSSLLEMKLCELADDQPSSGSIMRTVLHKKGGSEAHWNQQFTASLRSKEKQFLHISVKTDSKILIGEARVLLHEVSDLFYDQFYTLRRSIKNVEEGATESCGHVHLQLKITEASKMAMTMVVPPLQLPFPSATPPAVKAIPSVDVVVPAMLKNGGLLFKIPYHQHSLASAAPKRQWVTVHRRQTDGSCIITWCDPGESDEKQHFMELRSVVEVREGHGTKAFEKQLHSHPGIVGEKAKCFSLISSTRTLDLVASSKEEAHVWVTALRQLLFPVDNGLNGDAQSSARVMNNYMMSALSPRDNGPPNKTRIASWRNEIFHYARKRMLDEISNCLEDGCPVDLLETGSGDTLLMIACRGGDPELVELCLMWRAKNDPHPEFGETALQVAVNNGHSKCVELLLTTAAKSDMDSEIVNHIDSNNDAPLHVAARRGDLPCLQLLLHHGADICVVEEFGRTPLHCAVGAGYYDCVAYLLDVGGDSVLNAGDHDGDTSLHYAALAGNESIVRLLVESAADVFATNVHGETAYDIAVREKRSKCVELMAQYYLTGAREESPSPASRNEPASALLLKQQELEVEEDQCVNREKESEDEQITLLPLRSSVPATVDRWAEDEEGSPLQNSPPASYLDRNAAHSRSGPVPLSPSAQIREALSRSQRNLFGPSSNSVRTDPHMIHSARSEVQSHPVDYDRRPHTARIDRDHVRDDHRLQHYEHAHPMSARHIHQDGHVDEWGVPHAAWLRHRSQSAMSIGSIDAHGAGDGSRSMFSRRSNSADMTPPMRIPQQHMQGRSPPDPPPRAPAVVEWDTFYTEDGYPYYVHRFTGVSQWENPFPPAHVPPPPAMSAFSAETLSADSVVRMRLAEARKAKPTSHGGLTSPTKRLPDGFGVANHMGYSAGQYRASQFVSHASVPAWIEQPVHPVQARLMPYPAPRSPTSSSNEQFLHSAPRVAQPTDPRMNQAPPLSFHSSHASGNHLHTSGSTNMSISPRSTEQSPAKSVNATAILDEPQHPTSEHEAPSSRYQAKTGMKLTIDTTATPEKDGKSQIFRTYCLMNAETETRPVYIPSPRNRSPQAKAQPTEETEGSFQKSRPSSPRGRSKSIQMMELKRANNLAIALSNFKICDNYDPIIQAIASMDEKLVRPELLSCLQRFFPTEEEAQMLRKFSGSIGSLGKAERFLYQLLQVADIQLRIDVFLFKLEFPKSHRSLQTRIQTVKRACRDLVENFSFVQALDQFFTEWKPKSLHTFQSNRDVFRKTFLRELDQKLSSFRTDIEKAANVDLMELQMLLNRMVTGLRKAQTFGDRSNPNNKAAEPHEIAAQDITQRFLCENRSTVNDLESEFEAMGLWEDKLLATFGESRATSQLQDVLTTILELLPAK</sequence>
<dbReference type="InterPro" id="IPR002110">
    <property type="entry name" value="Ankyrin_rpt"/>
</dbReference>
<dbReference type="SUPFAM" id="SSF48403">
    <property type="entry name" value="Ankyrin repeat"/>
    <property type="match status" value="1"/>
</dbReference>
<dbReference type="Pfam" id="PF02181">
    <property type="entry name" value="FH2"/>
    <property type="match status" value="1"/>
</dbReference>
<feature type="domain" description="PH" evidence="3">
    <location>
        <begin position="482"/>
        <end position="604"/>
    </location>
</feature>
<protein>
    <submittedName>
        <fullName evidence="6">Uncharacterized protein</fullName>
    </submittedName>
</protein>
<dbReference type="Pfam" id="PF00168">
    <property type="entry name" value="C2"/>
    <property type="match status" value="1"/>
</dbReference>
<dbReference type="PANTHER" id="PTHR24184:SF11">
    <property type="entry name" value="ANKYRIN REPEAT AND SOCS BOX CONTAINING 3"/>
    <property type="match status" value="1"/>
</dbReference>
<dbReference type="EMBL" id="DAKRPA010000196">
    <property type="protein sequence ID" value="DAZ95630.1"/>
    <property type="molecule type" value="Genomic_DNA"/>
</dbReference>
<dbReference type="SUPFAM" id="SSF51045">
    <property type="entry name" value="WW domain"/>
    <property type="match status" value="1"/>
</dbReference>
<feature type="domain" description="WW" evidence="4">
    <location>
        <begin position="1126"/>
        <end position="1159"/>
    </location>
</feature>
<dbReference type="PROSITE" id="PS50297">
    <property type="entry name" value="ANK_REP_REGION"/>
    <property type="match status" value="4"/>
</dbReference>
<feature type="region of interest" description="Disordered" evidence="2">
    <location>
        <begin position="1"/>
        <end position="118"/>
    </location>
</feature>
<dbReference type="InterPro" id="IPR036770">
    <property type="entry name" value="Ankyrin_rpt-contain_sf"/>
</dbReference>
<dbReference type="SMART" id="SM00233">
    <property type="entry name" value="PH"/>
    <property type="match status" value="1"/>
</dbReference>
<name>A0AAV2YKW9_9STRA</name>
<dbReference type="Proteomes" id="UP001146120">
    <property type="component" value="Unassembled WGS sequence"/>
</dbReference>
<feature type="domain" description="FH2" evidence="5">
    <location>
        <begin position="1357"/>
        <end position="1702"/>
    </location>
</feature>
<dbReference type="PANTHER" id="PTHR24184">
    <property type="entry name" value="SI:CH211-189E2.2"/>
    <property type="match status" value="1"/>
</dbReference>
<feature type="compositionally biased region" description="Basic and acidic residues" evidence="2">
    <location>
        <begin position="74"/>
        <end position="88"/>
    </location>
</feature>
<dbReference type="InterPro" id="IPR036020">
    <property type="entry name" value="WW_dom_sf"/>
</dbReference>
<feature type="region of interest" description="Disordered" evidence="2">
    <location>
        <begin position="939"/>
        <end position="972"/>
    </location>
</feature>
<gene>
    <name evidence="6" type="ORF">N0F65_002259</name>
</gene>
<dbReference type="PROSITE" id="PS50003">
    <property type="entry name" value="PH_DOMAIN"/>
    <property type="match status" value="1"/>
</dbReference>
<evidence type="ECO:0000256" key="2">
    <source>
        <dbReference type="SAM" id="MobiDB-lite"/>
    </source>
</evidence>
<feature type="region of interest" description="Disordered" evidence="2">
    <location>
        <begin position="1083"/>
        <end position="1124"/>
    </location>
</feature>
<dbReference type="PROSITE" id="PS01159">
    <property type="entry name" value="WW_DOMAIN_1"/>
    <property type="match status" value="1"/>
</dbReference>
<dbReference type="InterPro" id="IPR035892">
    <property type="entry name" value="C2_domain_sf"/>
</dbReference>
<keyword evidence="7" id="KW-1185">Reference proteome</keyword>
<evidence type="ECO:0000259" key="4">
    <source>
        <dbReference type="PROSITE" id="PS50020"/>
    </source>
</evidence>
<feature type="compositionally biased region" description="Polar residues" evidence="2">
    <location>
        <begin position="227"/>
        <end position="240"/>
    </location>
</feature>
<feature type="compositionally biased region" description="Basic and acidic residues" evidence="2">
    <location>
        <begin position="1332"/>
        <end position="1343"/>
    </location>
</feature>
<dbReference type="SMART" id="SM00456">
    <property type="entry name" value="WW"/>
    <property type="match status" value="1"/>
</dbReference>
<dbReference type="PROSITE" id="PS50088">
    <property type="entry name" value="ANK_REPEAT"/>
    <property type="match status" value="4"/>
</dbReference>
<dbReference type="PROSITE" id="PS50020">
    <property type="entry name" value="WW_DOMAIN_2"/>
    <property type="match status" value="1"/>
</dbReference>
<dbReference type="Gene3D" id="2.30.29.30">
    <property type="entry name" value="Pleckstrin-homology domain (PH domain)/Phosphotyrosine-binding domain (PTB)"/>
    <property type="match status" value="1"/>
</dbReference>
<dbReference type="Gene3D" id="1.25.40.20">
    <property type="entry name" value="Ankyrin repeat-containing domain"/>
    <property type="match status" value="1"/>
</dbReference>
<feature type="compositionally biased region" description="Basic and acidic residues" evidence="2">
    <location>
        <begin position="104"/>
        <end position="113"/>
    </location>
</feature>
<feature type="compositionally biased region" description="Polar residues" evidence="2">
    <location>
        <begin position="1291"/>
        <end position="1326"/>
    </location>
</feature>
<dbReference type="PROSITE" id="PS51444">
    <property type="entry name" value="FH2"/>
    <property type="match status" value="1"/>
</dbReference>
<dbReference type="InterPro" id="IPR001849">
    <property type="entry name" value="PH_domain"/>
</dbReference>
<dbReference type="InterPro" id="IPR042201">
    <property type="entry name" value="FH2_Formin_sf"/>
</dbReference>
<proteinExistence type="predicted"/>
<organism evidence="6 7">
    <name type="scientific">Lagenidium giganteum</name>
    <dbReference type="NCBI Taxonomy" id="4803"/>
    <lineage>
        <taxon>Eukaryota</taxon>
        <taxon>Sar</taxon>
        <taxon>Stramenopiles</taxon>
        <taxon>Oomycota</taxon>
        <taxon>Peronosporomycetes</taxon>
        <taxon>Pythiales</taxon>
        <taxon>Pythiaceae</taxon>
    </lineage>
</organism>
<reference evidence="6" key="1">
    <citation type="submission" date="2022-11" db="EMBL/GenBank/DDBJ databases">
        <authorList>
            <person name="Morgan W.R."/>
            <person name="Tartar A."/>
        </authorList>
    </citation>
    <scope>NUCLEOTIDE SEQUENCE</scope>
    <source>
        <strain evidence="6">ARSEF 373</strain>
    </source>
</reference>
<dbReference type="SUPFAM" id="SSF101447">
    <property type="entry name" value="Formin homology 2 domain (FH2 domain)"/>
    <property type="match status" value="1"/>
</dbReference>
<feature type="region of interest" description="Disordered" evidence="2">
    <location>
        <begin position="172"/>
        <end position="251"/>
    </location>
</feature>
<dbReference type="InterPro" id="IPR011993">
    <property type="entry name" value="PH-like_dom_sf"/>
</dbReference>
<dbReference type="CDD" id="cd00201">
    <property type="entry name" value="WW"/>
    <property type="match status" value="1"/>
</dbReference>
<dbReference type="Pfam" id="PF12796">
    <property type="entry name" value="Ank_2"/>
    <property type="match status" value="2"/>
</dbReference>
<evidence type="ECO:0000259" key="3">
    <source>
        <dbReference type="PROSITE" id="PS50003"/>
    </source>
</evidence>
<feature type="compositionally biased region" description="Polar residues" evidence="2">
    <location>
        <begin position="1092"/>
        <end position="1102"/>
    </location>
</feature>
<feature type="repeat" description="ANK" evidence="1">
    <location>
        <begin position="784"/>
        <end position="810"/>
    </location>
</feature>
<evidence type="ECO:0000313" key="6">
    <source>
        <dbReference type="EMBL" id="DAZ95630.1"/>
    </source>
</evidence>
<reference evidence="6" key="2">
    <citation type="journal article" date="2023" name="Microbiol Resour">
        <title>Decontamination and Annotation of the Draft Genome Sequence of the Oomycete Lagenidium giganteum ARSEF 373.</title>
        <authorList>
            <person name="Morgan W.R."/>
            <person name="Tartar A."/>
        </authorList>
    </citation>
    <scope>NUCLEOTIDE SEQUENCE</scope>
    <source>
        <strain evidence="6">ARSEF 373</strain>
    </source>
</reference>
<evidence type="ECO:0000259" key="5">
    <source>
        <dbReference type="PROSITE" id="PS51444"/>
    </source>
</evidence>
<feature type="region of interest" description="Disordered" evidence="2">
    <location>
        <begin position="1276"/>
        <end position="1352"/>
    </location>
</feature>
<dbReference type="SMART" id="SM00498">
    <property type="entry name" value="FH2"/>
    <property type="match status" value="1"/>
</dbReference>
<dbReference type="InterPro" id="IPR000008">
    <property type="entry name" value="C2_dom"/>
</dbReference>
<feature type="region of interest" description="Disordered" evidence="2">
    <location>
        <begin position="1386"/>
        <end position="1425"/>
    </location>
</feature>
<dbReference type="InterPro" id="IPR015425">
    <property type="entry name" value="FH2_Formin"/>
</dbReference>